<dbReference type="PANTHER" id="PTHR31851">
    <property type="entry name" value="FE(2+)/MN(2+) TRANSPORTER PCL1"/>
    <property type="match status" value="1"/>
</dbReference>
<feature type="transmembrane region" description="Helical" evidence="9">
    <location>
        <begin position="232"/>
        <end position="252"/>
    </location>
</feature>
<dbReference type="GO" id="GO:0005384">
    <property type="term" value="F:manganese ion transmembrane transporter activity"/>
    <property type="evidence" value="ECO:0007669"/>
    <property type="project" value="InterPro"/>
</dbReference>
<evidence type="ECO:0000313" key="11">
    <source>
        <dbReference type="RefSeq" id="XP_010905459.1"/>
    </source>
</evidence>
<dbReference type="InterPro" id="IPR008217">
    <property type="entry name" value="Ccc1_fam"/>
</dbReference>
<reference evidence="11" key="1">
    <citation type="submission" date="2025-08" db="UniProtKB">
        <authorList>
            <consortium name="RefSeq"/>
        </authorList>
    </citation>
    <scope>IDENTIFICATION</scope>
</reference>
<evidence type="ECO:0000256" key="7">
    <source>
        <dbReference type="ARBA" id="ARBA00023136"/>
    </source>
</evidence>
<dbReference type="GO" id="GO:0046872">
    <property type="term" value="F:metal ion binding"/>
    <property type="evidence" value="ECO:0007669"/>
    <property type="project" value="UniProtKB-UniRule"/>
</dbReference>
<dbReference type="Proteomes" id="UP000504607">
    <property type="component" value="Unplaced"/>
</dbReference>
<dbReference type="GO" id="GO:0140315">
    <property type="term" value="F:iron ion sequestering activity"/>
    <property type="evidence" value="ECO:0007669"/>
    <property type="project" value="UniProtKB-UniRule"/>
</dbReference>
<keyword evidence="7 9" id="KW-0472">Membrane</keyword>
<comment type="subcellular location">
    <subcellularLocation>
        <location evidence="1 9">Vacuole membrane</location>
        <topology evidence="1 9">Multi-pass membrane protein</topology>
    </subcellularLocation>
</comment>
<feature type="transmembrane region" description="Helical" evidence="9">
    <location>
        <begin position="72"/>
        <end position="96"/>
    </location>
</feature>
<comment type="subunit">
    <text evidence="9">Homodimer.</text>
</comment>
<keyword evidence="3" id="KW-0408">Iron</keyword>
<dbReference type="GO" id="GO:0030026">
    <property type="term" value="P:intracellular manganese ion homeostasis"/>
    <property type="evidence" value="ECO:0007669"/>
    <property type="project" value="InterPro"/>
</dbReference>
<evidence type="ECO:0000256" key="8">
    <source>
        <dbReference type="ARBA" id="ARBA00044464"/>
    </source>
</evidence>
<dbReference type="OrthoDB" id="73465at2759"/>
<evidence type="ECO:0000313" key="10">
    <source>
        <dbReference type="Proteomes" id="UP000504607"/>
    </source>
</evidence>
<evidence type="ECO:0000256" key="1">
    <source>
        <dbReference type="ARBA" id="ARBA00004128"/>
    </source>
</evidence>
<comment type="domain">
    <text evidence="9">The cytoplasmic metal binding domain (MBD) is located between transmembrane 2 (TM2) and transmembrane 3 (TM3).</text>
</comment>
<keyword evidence="9" id="KW-0813">Transport</keyword>
<feature type="transmembrane region" description="Helical" evidence="9">
    <location>
        <begin position="176"/>
        <end position="197"/>
    </location>
</feature>
<protein>
    <recommendedName>
        <fullName evidence="9">Vacuolar iron transporter</fullName>
        <shortName evidence="9">VIT</shortName>
    </recommendedName>
</protein>
<comment type="caution">
    <text evidence="9">Lacks conserved residue(s) required for the propagation of feature annotation.</text>
</comment>
<evidence type="ECO:0000256" key="3">
    <source>
        <dbReference type="ARBA" id="ARBA00022496"/>
    </source>
</evidence>
<name>A0A6I9QA33_ELAGV</name>
<dbReference type="KEGG" id="egu:105032656"/>
<evidence type="ECO:0000256" key="2">
    <source>
        <dbReference type="ARBA" id="ARBA00007049"/>
    </source>
</evidence>
<gene>
    <name evidence="11" type="primary">LOC105032656</name>
</gene>
<dbReference type="InParanoid" id="A0A6I9QA33"/>
<keyword evidence="10" id="KW-1185">Reference proteome</keyword>
<sequence length="258" mass="27313">MVLEEGRAATKITPAAALGSTSATEKLLQMHEENHFTAGEVVRDVIMGVSDGLTVPFALAAGLSGTSAPSSLILTAGLAEVAAGAISMGLGGYLAAKSEADHYMRELKREQEEIITVPDTEAAEIAEILSQYGLQPHEYTPIVNSLRKNPQAWLEFMMKFELGLEKPEPRRALQSALTIALAYIMGGIVPLLPYVFITTAEKAMLTSICVTLVALLIFGYMKGHFTGNRPLLSAVQTAFIGALASAAAYAMAKAVQGA</sequence>
<evidence type="ECO:0000256" key="9">
    <source>
        <dbReference type="RuleBase" id="RU369115"/>
    </source>
</evidence>
<dbReference type="AlphaFoldDB" id="A0A6I9QA33"/>
<dbReference type="GeneID" id="105032656"/>
<dbReference type="FunCoup" id="A0A6I9QA33">
    <property type="interactions" value="12"/>
</dbReference>
<keyword evidence="5 9" id="KW-0812">Transmembrane</keyword>
<feature type="transmembrane region" description="Helical" evidence="9">
    <location>
        <begin position="203"/>
        <end position="220"/>
    </location>
</feature>
<comment type="similarity">
    <text evidence="2 9">Belongs to the CCC1 family.</text>
</comment>
<keyword evidence="9" id="KW-0479">Metal-binding</keyword>
<keyword evidence="9" id="KW-0406">Ion transport</keyword>
<evidence type="ECO:0000256" key="4">
    <source>
        <dbReference type="ARBA" id="ARBA00022554"/>
    </source>
</evidence>
<accession>A0A6I9QA33</accession>
<dbReference type="GO" id="GO:0005774">
    <property type="term" value="C:vacuolar membrane"/>
    <property type="evidence" value="ECO:0007669"/>
    <property type="project" value="UniProtKB-SubCell"/>
</dbReference>
<evidence type="ECO:0000256" key="6">
    <source>
        <dbReference type="ARBA" id="ARBA00022989"/>
    </source>
</evidence>
<keyword evidence="3" id="KW-0410">Iron transport</keyword>
<comment type="function">
    <text evidence="9">Vacuolar Fe(2+) uptake transporter.</text>
</comment>
<proteinExistence type="inferred from homology"/>
<dbReference type="RefSeq" id="XP_010905459.1">
    <property type="nucleotide sequence ID" value="XM_010907157.3"/>
</dbReference>
<dbReference type="GO" id="GO:0005381">
    <property type="term" value="F:iron ion transmembrane transporter activity"/>
    <property type="evidence" value="ECO:0007669"/>
    <property type="project" value="UniProtKB-UniRule"/>
</dbReference>
<organism evidence="10 11">
    <name type="scientific">Elaeis guineensis var. tenera</name>
    <name type="common">Oil palm</name>
    <dbReference type="NCBI Taxonomy" id="51953"/>
    <lineage>
        <taxon>Eukaryota</taxon>
        <taxon>Viridiplantae</taxon>
        <taxon>Streptophyta</taxon>
        <taxon>Embryophyta</taxon>
        <taxon>Tracheophyta</taxon>
        <taxon>Spermatophyta</taxon>
        <taxon>Magnoliopsida</taxon>
        <taxon>Liliopsida</taxon>
        <taxon>Arecaceae</taxon>
        <taxon>Arecoideae</taxon>
        <taxon>Cocoseae</taxon>
        <taxon>Elaeidinae</taxon>
        <taxon>Elaeis</taxon>
    </lineage>
</organism>
<comment type="catalytic activity">
    <reaction evidence="8">
        <text>Fe(2+)(in) = Fe(2+)(out)</text>
        <dbReference type="Rhea" id="RHEA:28486"/>
        <dbReference type="ChEBI" id="CHEBI:29033"/>
    </reaction>
    <physiologicalReaction direction="left-to-right" evidence="8">
        <dbReference type="Rhea" id="RHEA:28487"/>
    </physiologicalReaction>
</comment>
<dbReference type="Pfam" id="PF01988">
    <property type="entry name" value="VIT1"/>
    <property type="match status" value="1"/>
</dbReference>
<evidence type="ECO:0000256" key="5">
    <source>
        <dbReference type="ARBA" id="ARBA00022692"/>
    </source>
</evidence>
<dbReference type="CDD" id="cd02435">
    <property type="entry name" value="CCC1"/>
    <property type="match status" value="1"/>
</dbReference>
<keyword evidence="4 9" id="KW-0926">Vacuole</keyword>
<keyword evidence="6 9" id="KW-1133">Transmembrane helix</keyword>